<sequence>MKKRHESSRYIKLLCLEGRKQKAEVLHPADGCLNQGAPIDYPAMLPPEAIFAQSPSGCYAIALWITPPESSDIAMAVAEDTTDYLDIIPIP</sequence>
<reference evidence="1" key="1">
    <citation type="journal article" date="2014" name="Front. Microbiol.">
        <title>High frequency of phylogenetically diverse reductive dehalogenase-homologous genes in deep subseafloor sedimentary metagenomes.</title>
        <authorList>
            <person name="Kawai M."/>
            <person name="Futagami T."/>
            <person name="Toyoda A."/>
            <person name="Takaki Y."/>
            <person name="Nishi S."/>
            <person name="Hori S."/>
            <person name="Arai W."/>
            <person name="Tsubouchi T."/>
            <person name="Morono Y."/>
            <person name="Uchiyama I."/>
            <person name="Ito T."/>
            <person name="Fujiyama A."/>
            <person name="Inagaki F."/>
            <person name="Takami H."/>
        </authorList>
    </citation>
    <scope>NUCLEOTIDE SEQUENCE</scope>
    <source>
        <strain evidence="1">Expedition CK06-06</strain>
    </source>
</reference>
<comment type="caution">
    <text evidence="1">The sequence shown here is derived from an EMBL/GenBank/DDBJ whole genome shotgun (WGS) entry which is preliminary data.</text>
</comment>
<proteinExistence type="predicted"/>
<protein>
    <submittedName>
        <fullName evidence="1">Uncharacterized protein</fullName>
    </submittedName>
</protein>
<organism evidence="1">
    <name type="scientific">marine sediment metagenome</name>
    <dbReference type="NCBI Taxonomy" id="412755"/>
    <lineage>
        <taxon>unclassified sequences</taxon>
        <taxon>metagenomes</taxon>
        <taxon>ecological metagenomes</taxon>
    </lineage>
</organism>
<name>X1GL14_9ZZZZ</name>
<accession>X1GL14</accession>
<evidence type="ECO:0000313" key="1">
    <source>
        <dbReference type="EMBL" id="GAH45510.1"/>
    </source>
</evidence>
<dbReference type="AlphaFoldDB" id="X1GL14"/>
<dbReference type="EMBL" id="BARU01008833">
    <property type="protein sequence ID" value="GAH45510.1"/>
    <property type="molecule type" value="Genomic_DNA"/>
</dbReference>
<gene>
    <name evidence="1" type="ORF">S03H2_17170</name>
</gene>